<dbReference type="InterPro" id="IPR037185">
    <property type="entry name" value="EmrE-like"/>
</dbReference>
<evidence type="ECO:0000256" key="1">
    <source>
        <dbReference type="SAM" id="Phobius"/>
    </source>
</evidence>
<organism evidence="3 4">
    <name type="scientific">Candidatus Azambacteria bacterium RBG_16_47_10</name>
    <dbReference type="NCBI Taxonomy" id="1797292"/>
    <lineage>
        <taxon>Bacteria</taxon>
        <taxon>Candidatus Azamiibacteriota</taxon>
    </lineage>
</organism>
<dbReference type="Proteomes" id="UP000176639">
    <property type="component" value="Unassembled WGS sequence"/>
</dbReference>
<feature type="domain" description="EamA" evidence="2">
    <location>
        <begin position="11"/>
        <end position="108"/>
    </location>
</feature>
<keyword evidence="1" id="KW-0812">Transmembrane</keyword>
<dbReference type="EMBL" id="MEYI01000040">
    <property type="protein sequence ID" value="OGD23434.1"/>
    <property type="molecule type" value="Genomic_DNA"/>
</dbReference>
<keyword evidence="1" id="KW-0472">Membrane</keyword>
<name>A0A1F5AZ03_9BACT</name>
<keyword evidence="1" id="KW-1133">Transmembrane helix</keyword>
<evidence type="ECO:0000313" key="4">
    <source>
        <dbReference type="Proteomes" id="UP000176639"/>
    </source>
</evidence>
<reference evidence="3 4" key="1">
    <citation type="journal article" date="2016" name="Nat. Commun.">
        <title>Thousands of microbial genomes shed light on interconnected biogeochemical processes in an aquifer system.</title>
        <authorList>
            <person name="Anantharaman K."/>
            <person name="Brown C.T."/>
            <person name="Hug L.A."/>
            <person name="Sharon I."/>
            <person name="Castelle C.J."/>
            <person name="Probst A.J."/>
            <person name="Thomas B.C."/>
            <person name="Singh A."/>
            <person name="Wilkins M.J."/>
            <person name="Karaoz U."/>
            <person name="Brodie E.L."/>
            <person name="Williams K.H."/>
            <person name="Hubbard S.S."/>
            <person name="Banfield J.F."/>
        </authorList>
    </citation>
    <scope>NUCLEOTIDE SEQUENCE [LARGE SCALE GENOMIC DNA]</scope>
</reference>
<dbReference type="InterPro" id="IPR000620">
    <property type="entry name" value="EamA_dom"/>
</dbReference>
<feature type="transmembrane region" description="Helical" evidence="1">
    <location>
        <begin position="66"/>
        <end position="86"/>
    </location>
</feature>
<feature type="transmembrane region" description="Helical" evidence="1">
    <location>
        <begin position="40"/>
        <end position="59"/>
    </location>
</feature>
<proteinExistence type="predicted"/>
<dbReference type="SUPFAM" id="SSF103481">
    <property type="entry name" value="Multidrug resistance efflux transporter EmrE"/>
    <property type="match status" value="1"/>
</dbReference>
<dbReference type="AlphaFoldDB" id="A0A1F5AZ03"/>
<dbReference type="Pfam" id="PF00892">
    <property type="entry name" value="EamA"/>
    <property type="match status" value="1"/>
</dbReference>
<evidence type="ECO:0000313" key="3">
    <source>
        <dbReference type="EMBL" id="OGD23434.1"/>
    </source>
</evidence>
<gene>
    <name evidence="3" type="ORF">A2Z10_00455</name>
</gene>
<accession>A0A1F5AZ03</accession>
<dbReference type="Gene3D" id="1.10.3730.20">
    <property type="match status" value="1"/>
</dbReference>
<comment type="caution">
    <text evidence="3">The sequence shown here is derived from an EMBL/GenBank/DDBJ whole genome shotgun (WGS) entry which is preliminary data.</text>
</comment>
<dbReference type="GO" id="GO:0016020">
    <property type="term" value="C:membrane"/>
    <property type="evidence" value="ECO:0007669"/>
    <property type="project" value="InterPro"/>
</dbReference>
<sequence length="110" mass="12275">MSTLIAKYIFLLLITLAVALEVFADVLFKKWAIENKNYLLAIGLIVYMVGTTFWAYSLRYGHLSRAISVFAVLNLVILVLVGVIFFKEDLTFANKVGIGFGVLSVILLEL</sequence>
<protein>
    <recommendedName>
        <fullName evidence="2">EamA domain-containing protein</fullName>
    </recommendedName>
</protein>
<evidence type="ECO:0000259" key="2">
    <source>
        <dbReference type="Pfam" id="PF00892"/>
    </source>
</evidence>